<sequence length="111" mass="12293">LVDRGYRGHGIETTRVLISGQRRGITPALAKLLKRRSAIEPEIGHMKSDGRLTRCPLKGRIGDAIFAVLCACGHNIRKILAHIRAFWAFVIRFILGIIVVVNRPLQMQGAA</sequence>
<keyword evidence="3" id="KW-1185">Reference proteome</keyword>
<keyword evidence="1" id="KW-0472">Membrane</keyword>
<dbReference type="PANTHER" id="PTHR33803:SF3">
    <property type="entry name" value="BLL1974 PROTEIN"/>
    <property type="match status" value="1"/>
</dbReference>
<evidence type="ECO:0000256" key="1">
    <source>
        <dbReference type="SAM" id="Phobius"/>
    </source>
</evidence>
<reference evidence="2 3" key="1">
    <citation type="submission" date="2016-10" db="EMBL/GenBank/DDBJ databases">
        <authorList>
            <person name="de Groot N.N."/>
        </authorList>
    </citation>
    <scope>NUCLEOTIDE SEQUENCE [LARGE SCALE GENOMIC DNA]</scope>
    <source>
        <strain evidence="2 3">DSM 8512</strain>
    </source>
</reference>
<dbReference type="Proteomes" id="UP000199054">
    <property type="component" value="Unassembled WGS sequence"/>
</dbReference>
<organism evidence="2 3">
    <name type="scientific">Paracoccus alcaliphilus</name>
    <dbReference type="NCBI Taxonomy" id="34002"/>
    <lineage>
        <taxon>Bacteria</taxon>
        <taxon>Pseudomonadati</taxon>
        <taxon>Pseudomonadota</taxon>
        <taxon>Alphaproteobacteria</taxon>
        <taxon>Rhodobacterales</taxon>
        <taxon>Paracoccaceae</taxon>
        <taxon>Paracoccus</taxon>
    </lineage>
</organism>
<name>A0A1H8NH23_9RHOB</name>
<keyword evidence="1" id="KW-0812">Transmembrane</keyword>
<gene>
    <name evidence="2" type="ORF">SAMN04489859_10601</name>
</gene>
<evidence type="ECO:0000313" key="3">
    <source>
        <dbReference type="Proteomes" id="UP000199054"/>
    </source>
</evidence>
<proteinExistence type="predicted"/>
<accession>A0A1H8NH23</accession>
<protein>
    <submittedName>
        <fullName evidence="2">Transposase, IS5 family</fullName>
    </submittedName>
</protein>
<feature type="non-terminal residue" evidence="2">
    <location>
        <position position="1"/>
    </location>
</feature>
<dbReference type="PANTHER" id="PTHR33803">
    <property type="entry name" value="IS1478 TRANSPOSASE"/>
    <property type="match status" value="1"/>
</dbReference>
<feature type="transmembrane region" description="Helical" evidence="1">
    <location>
        <begin position="85"/>
        <end position="105"/>
    </location>
</feature>
<keyword evidence="1" id="KW-1133">Transmembrane helix</keyword>
<evidence type="ECO:0000313" key="2">
    <source>
        <dbReference type="EMBL" id="SEO28877.1"/>
    </source>
</evidence>
<dbReference type="STRING" id="34002.SAMN04489859_10601"/>
<dbReference type="EMBL" id="FODE01000060">
    <property type="protein sequence ID" value="SEO28877.1"/>
    <property type="molecule type" value="Genomic_DNA"/>
</dbReference>
<dbReference type="AlphaFoldDB" id="A0A1H8NH23"/>